<feature type="transmembrane region" description="Helical" evidence="3">
    <location>
        <begin position="195"/>
        <end position="222"/>
    </location>
</feature>
<sequence>MTPNAVSVRLLGELPSKLWGLDLREWQRRAWTKAGAAGVDQAESRLLAGLEWVLSPSLQRNLLAQPGAALLAPAVDNTGEQLVAIHLPEAADASTFLALFENPVADRETLKSAGLTPGGMHDFADAYNKSLRKREVPYVLSMRTEKAIDIERVLFKGSYKGVTDLVTKYAWPVPAFHITRLCAFLRISPNTVTTASLAFVILAFWLFWNGAWAAGLAAAWIMTFLDTVDGKLARTTMTYSNWGNIYDHGIDLIHPPFWYWAIFVGLQGTDDGPSQTLLAGSLAMILAGYLLNRLEEGEFIRRFGFHIHVWQPIDSFMREITARRNPNMLIFMAAVMLGQPGWGFIAIGVWTFICLLFHGGRLVQAMAQKSKPASWLEA</sequence>
<evidence type="ECO:0000256" key="1">
    <source>
        <dbReference type="ARBA" id="ARBA00022679"/>
    </source>
</evidence>
<dbReference type="GO" id="GO:0016020">
    <property type="term" value="C:membrane"/>
    <property type="evidence" value="ECO:0007669"/>
    <property type="project" value="InterPro"/>
</dbReference>
<protein>
    <submittedName>
        <fullName evidence="4">Putative phosphatidyltransferase</fullName>
    </submittedName>
</protein>
<evidence type="ECO:0000256" key="3">
    <source>
        <dbReference type="SAM" id="Phobius"/>
    </source>
</evidence>
<name>A0A062VAS8_9PROT</name>
<dbReference type="Gene3D" id="1.20.120.1760">
    <property type="match status" value="1"/>
</dbReference>
<dbReference type="GO" id="GO:0008654">
    <property type="term" value="P:phospholipid biosynthetic process"/>
    <property type="evidence" value="ECO:0007669"/>
    <property type="project" value="InterPro"/>
</dbReference>
<dbReference type="Pfam" id="PF01066">
    <property type="entry name" value="CDP-OH_P_transf"/>
    <property type="match status" value="1"/>
</dbReference>
<comment type="caution">
    <text evidence="4">The sequence shown here is derived from an EMBL/GenBank/DDBJ whole genome shotgun (WGS) entry which is preliminary data.</text>
</comment>
<accession>A0A062VAS8</accession>
<dbReference type="InterPro" id="IPR048254">
    <property type="entry name" value="CDP_ALCOHOL_P_TRANSF_CS"/>
</dbReference>
<evidence type="ECO:0000313" key="5">
    <source>
        <dbReference type="Proteomes" id="UP000027100"/>
    </source>
</evidence>
<feature type="transmembrane region" description="Helical" evidence="3">
    <location>
        <begin position="328"/>
        <end position="353"/>
    </location>
</feature>
<dbReference type="eggNOG" id="COG0558">
    <property type="taxonomic scope" value="Bacteria"/>
</dbReference>
<keyword evidence="1 2" id="KW-0808">Transferase</keyword>
<dbReference type="Proteomes" id="UP000027100">
    <property type="component" value="Unassembled WGS sequence"/>
</dbReference>
<evidence type="ECO:0000256" key="2">
    <source>
        <dbReference type="RuleBase" id="RU003750"/>
    </source>
</evidence>
<dbReference type="PATRIC" id="fig|1280954.3.peg.1197"/>
<proteinExistence type="inferred from homology"/>
<dbReference type="RefSeq" id="WP_035595703.1">
    <property type="nucleotide sequence ID" value="NZ_ARYM01000005.1"/>
</dbReference>
<organism evidence="4 5">
    <name type="scientific">Hyphomonas polymorpha PS728</name>
    <dbReference type="NCBI Taxonomy" id="1280954"/>
    <lineage>
        <taxon>Bacteria</taxon>
        <taxon>Pseudomonadati</taxon>
        <taxon>Pseudomonadota</taxon>
        <taxon>Alphaproteobacteria</taxon>
        <taxon>Hyphomonadales</taxon>
        <taxon>Hyphomonadaceae</taxon>
        <taxon>Hyphomonas</taxon>
    </lineage>
</organism>
<keyword evidence="3" id="KW-0472">Membrane</keyword>
<dbReference type="InterPro" id="IPR000462">
    <property type="entry name" value="CDP-OH_P_trans"/>
</dbReference>
<comment type="similarity">
    <text evidence="2">Belongs to the CDP-alcohol phosphatidyltransferase class-I family.</text>
</comment>
<keyword evidence="3" id="KW-0812">Transmembrane</keyword>
<evidence type="ECO:0000313" key="4">
    <source>
        <dbReference type="EMBL" id="KCZ99438.1"/>
    </source>
</evidence>
<dbReference type="STRING" id="1280954.HPO_05862"/>
<gene>
    <name evidence="4" type="ORF">HPO_05862</name>
</gene>
<dbReference type="GO" id="GO:0016780">
    <property type="term" value="F:phosphotransferase activity, for other substituted phosphate groups"/>
    <property type="evidence" value="ECO:0007669"/>
    <property type="project" value="InterPro"/>
</dbReference>
<keyword evidence="3" id="KW-1133">Transmembrane helix</keyword>
<dbReference type="PROSITE" id="PS00379">
    <property type="entry name" value="CDP_ALCOHOL_P_TRANSF"/>
    <property type="match status" value="1"/>
</dbReference>
<dbReference type="InterPro" id="IPR043130">
    <property type="entry name" value="CDP-OH_PTrfase_TM_dom"/>
</dbReference>
<keyword evidence="5" id="KW-1185">Reference proteome</keyword>
<dbReference type="EMBL" id="ARYM01000005">
    <property type="protein sequence ID" value="KCZ99438.1"/>
    <property type="molecule type" value="Genomic_DNA"/>
</dbReference>
<reference evidence="4 5" key="1">
    <citation type="journal article" date="2014" name="Antonie Van Leeuwenhoek">
        <title>Hyphomonas beringensis sp. nov. and Hyphomonas chukchiensis sp. nov., isolated from surface seawater of the Bering Sea and Chukchi Sea.</title>
        <authorList>
            <person name="Li C."/>
            <person name="Lai Q."/>
            <person name="Li G."/>
            <person name="Dong C."/>
            <person name="Wang J."/>
            <person name="Liao Y."/>
            <person name="Shao Z."/>
        </authorList>
    </citation>
    <scope>NUCLEOTIDE SEQUENCE [LARGE SCALE GENOMIC DNA]</scope>
    <source>
        <strain evidence="4 5">PS728</strain>
    </source>
</reference>
<dbReference type="AlphaFoldDB" id="A0A062VAS8"/>